<keyword evidence="4 11" id="KW-0004">4Fe-4S</keyword>
<feature type="binding site" evidence="12">
    <location>
        <position position="48"/>
    </location>
    <ligand>
        <name>[4Fe-4S] cluster</name>
        <dbReference type="ChEBI" id="CHEBI:49883"/>
        <label>1</label>
        <note>ligand shared between dimeric partners</note>
    </ligand>
</feature>
<dbReference type="NCBIfam" id="TIGR01702">
    <property type="entry name" value="CO_DH_cata"/>
    <property type="match status" value="1"/>
</dbReference>
<dbReference type="SUPFAM" id="SSF56821">
    <property type="entry name" value="Prismane protein-like"/>
    <property type="match status" value="1"/>
</dbReference>
<dbReference type="EC" id="1.2.7.4" evidence="11"/>
<keyword evidence="14" id="KW-1185">Reference proteome</keyword>
<dbReference type="FunFam" id="1.20.1270.30:FF:000001">
    <property type="entry name" value="Carbon monoxide dehydrogenase"/>
    <property type="match status" value="1"/>
</dbReference>
<dbReference type="InterPro" id="IPR011254">
    <property type="entry name" value="Prismane-like_sf"/>
</dbReference>
<keyword evidence="8 11" id="KW-0408">Iron</keyword>
<feature type="binding site" evidence="12">
    <location>
        <position position="40"/>
    </location>
    <ligand>
        <name>[4Fe-4S] cluster</name>
        <dbReference type="ChEBI" id="CHEBI:49883"/>
        <label>1</label>
        <note>ligand shared between dimeric partners</note>
    </ligand>
</feature>
<feature type="binding site" evidence="12">
    <location>
        <position position="458"/>
    </location>
    <ligand>
        <name>[Ni-4Fe-4S] cluster</name>
        <dbReference type="ChEBI" id="CHEBI:47739"/>
    </ligand>
</feature>
<dbReference type="InterPro" id="IPR010047">
    <property type="entry name" value="CODH"/>
</dbReference>
<protein>
    <recommendedName>
        <fullName evidence="11">Carbon monoxide dehydrogenase</fullName>
        <ecNumber evidence="11">1.2.7.4</ecNumber>
    </recommendedName>
</protein>
<evidence type="ECO:0000313" key="13">
    <source>
        <dbReference type="EMBL" id="ABA87320.1"/>
    </source>
</evidence>
<dbReference type="FunFam" id="3.40.50.2030:FF:000005">
    <property type="entry name" value="Carbon monoxide dehydrogenase"/>
    <property type="match status" value="1"/>
</dbReference>
<dbReference type="GO" id="GO:0004601">
    <property type="term" value="F:peroxidase activity"/>
    <property type="evidence" value="ECO:0007669"/>
    <property type="project" value="TreeGrafter"/>
</dbReference>
<dbReference type="EMBL" id="CP000142">
    <property type="protein sequence ID" value="ABA87320.1"/>
    <property type="molecule type" value="Genomic_DNA"/>
</dbReference>
<evidence type="ECO:0000256" key="2">
    <source>
        <dbReference type="ARBA" id="ARBA00010689"/>
    </source>
</evidence>
<evidence type="ECO:0000256" key="12">
    <source>
        <dbReference type="PIRSR" id="PIRSR005023-1"/>
    </source>
</evidence>
<dbReference type="Gene3D" id="1.20.1270.30">
    <property type="match status" value="1"/>
</dbReference>
<proteinExistence type="inferred from homology"/>
<dbReference type="KEGG" id="pca:Pcar_0057"/>
<gene>
    <name evidence="13" type="primary">cooS-2</name>
    <name evidence="13" type="ordered locus">Pcar_0057</name>
</gene>
<dbReference type="GO" id="GO:0006091">
    <property type="term" value="P:generation of precursor metabolites and energy"/>
    <property type="evidence" value="ECO:0007669"/>
    <property type="project" value="InterPro"/>
</dbReference>
<dbReference type="PANTHER" id="PTHR30109">
    <property type="entry name" value="HYDROXYLAMINE REDUCTASE"/>
    <property type="match status" value="1"/>
</dbReference>
<dbReference type="HOGENOM" id="CLU_030631_0_0_7"/>
<evidence type="ECO:0000313" key="14">
    <source>
        <dbReference type="Proteomes" id="UP000002534"/>
    </source>
</evidence>
<feature type="binding site" evidence="12">
    <location>
        <position position="57"/>
    </location>
    <ligand>
        <name>[4Fe-4S] cluster</name>
        <dbReference type="ChEBI" id="CHEBI:49883"/>
        <label>2</label>
    </ligand>
</feature>
<comment type="similarity">
    <text evidence="2">Belongs to the Ni-containing carbon monoxide dehydrogenase family.</text>
</comment>
<sequence length="645" mass="68429">MGTRPDQRSVDPAAAAMLKISDREGFDTAWSRLEAQQPQCGYGQLGTCCRNCSMGPCRIDPLEEGPRRGVCGANADTMVARNLARMAAAGASAHSDHGRKVALLLKDVASGRNTDYTIFNPDKLMVVAARLGIATEGRETLEVAGDVADVAIACFGAQGEETIPFSTSYMPEKRLELLKDLEGTLAEMTGARIGLMPRGIDREVVDIMHRTHFGCDADPLSLVAQSLRCSLGDGWGGSLIATECQDILFGTPTVRTIKANLGVLDTDMVNLVVHGHEPVLSEKVLEWARSPEMTEAARAVGAKGVNVVGLCCTGNELLMRQGVNVAGNLLHSELAIMTGAVEAMVVDVQCIFPSLADLSSCFHTRFITTSEQTNIPGALHIQFEEHDANAIARRIVQTAIDAFPGRNAAKVYIPQETEEAMVGFSVEQILAALGGTPDPLVEVIANGTIKGVVGIVGCNNAKVQQDFFHLSLTRELIKRDILVLGTGCWAIAAAKAGLMNLDAQQQAGPGLKAVCEQLGIPPVLHMGSCVDCSRMLVLTGALADHLGVDTAALPVVGSAPEWTTEKAVAIGSYFVGSGLPVHLWPVPPILGSPVVTKILTESAKDLLGGYFFVEEDPVATADRMEAIIMEKRVGLGLEKEATCNS</sequence>
<dbReference type="InterPro" id="IPR004137">
    <property type="entry name" value="HCP/CODH"/>
</dbReference>
<evidence type="ECO:0000256" key="7">
    <source>
        <dbReference type="ARBA" id="ARBA00023002"/>
    </source>
</evidence>
<name>Q3A8H2_SYNC1</name>
<evidence type="ECO:0000256" key="5">
    <source>
        <dbReference type="ARBA" id="ARBA00022596"/>
    </source>
</evidence>
<reference evidence="14" key="1">
    <citation type="submission" date="2005-10" db="EMBL/GenBank/DDBJ databases">
        <title>Complete sequence of Pelobacter carbinolicus DSM 2380.</title>
        <authorList>
            <person name="Copeland A."/>
            <person name="Lucas S."/>
            <person name="Lapidus A."/>
            <person name="Barry K."/>
            <person name="Detter J.C."/>
            <person name="Glavina T."/>
            <person name="Hammon N."/>
            <person name="Israni S."/>
            <person name="Pitluck S."/>
            <person name="Chertkov O."/>
            <person name="Schmutz J."/>
            <person name="Larimer F."/>
            <person name="Land M."/>
            <person name="Kyrpides N."/>
            <person name="Ivanova N."/>
            <person name="Richardson P."/>
        </authorList>
    </citation>
    <scope>NUCLEOTIDE SEQUENCE [LARGE SCALE GENOMIC DNA]</scope>
    <source>
        <strain evidence="14">DSM 2380 / NBRC 103641 / GraBd1</strain>
    </source>
</reference>
<feature type="binding site" evidence="12">
    <location>
        <position position="529"/>
    </location>
    <ligand>
        <name>[Ni-4Fe-4S] cluster</name>
        <dbReference type="ChEBI" id="CHEBI:47739"/>
    </ligand>
</feature>
<feature type="binding site" evidence="12">
    <location>
        <position position="276"/>
    </location>
    <ligand>
        <name>[Ni-4Fe-4S] cluster</name>
        <dbReference type="ChEBI" id="CHEBI:47739"/>
    </ligand>
</feature>
<comment type="catalytic activity">
    <reaction evidence="10 11">
        <text>CO + 2 oxidized [2Fe-2S]-[ferredoxin] + H2O = 2 reduced [2Fe-2S]-[ferredoxin] + CO2 + 2 H(+)</text>
        <dbReference type="Rhea" id="RHEA:21040"/>
        <dbReference type="Rhea" id="RHEA-COMP:10000"/>
        <dbReference type="Rhea" id="RHEA-COMP:10001"/>
        <dbReference type="ChEBI" id="CHEBI:15377"/>
        <dbReference type="ChEBI" id="CHEBI:15378"/>
        <dbReference type="ChEBI" id="CHEBI:16526"/>
        <dbReference type="ChEBI" id="CHEBI:17245"/>
        <dbReference type="ChEBI" id="CHEBI:33737"/>
        <dbReference type="ChEBI" id="CHEBI:33738"/>
        <dbReference type="EC" id="1.2.7.4"/>
    </reaction>
</comment>
<keyword evidence="6 11" id="KW-0479">Metal-binding</keyword>
<keyword evidence="5 12" id="KW-0533">Nickel</keyword>
<dbReference type="eggNOG" id="COG1151">
    <property type="taxonomic scope" value="Bacteria"/>
</dbReference>
<dbReference type="GO" id="GO:0043885">
    <property type="term" value="F:anaerobic carbon-monoxide dehydrogenase activity"/>
    <property type="evidence" value="ECO:0007669"/>
    <property type="project" value="UniProtKB-UniRule"/>
</dbReference>
<dbReference type="Pfam" id="PF03063">
    <property type="entry name" value="Prismane"/>
    <property type="match status" value="1"/>
</dbReference>
<dbReference type="GO" id="GO:0016151">
    <property type="term" value="F:nickel cation binding"/>
    <property type="evidence" value="ECO:0007669"/>
    <property type="project" value="InterPro"/>
</dbReference>
<dbReference type="Gene3D" id="3.40.50.2030">
    <property type="match status" value="2"/>
</dbReference>
<dbReference type="GO" id="GO:0051539">
    <property type="term" value="F:4 iron, 4 sulfur cluster binding"/>
    <property type="evidence" value="ECO:0007669"/>
    <property type="project" value="UniProtKB-UniRule"/>
</dbReference>
<feature type="binding site" evidence="12">
    <location>
        <position position="52"/>
    </location>
    <ligand>
        <name>[4Fe-4S] cluster</name>
        <dbReference type="ChEBI" id="CHEBI:49883"/>
        <label>2</label>
    </ligand>
</feature>
<dbReference type="PIRSF" id="PIRSF005023">
    <property type="entry name" value="CODH"/>
    <property type="match status" value="1"/>
</dbReference>
<evidence type="ECO:0000256" key="3">
    <source>
        <dbReference type="ARBA" id="ARBA00011738"/>
    </source>
</evidence>
<accession>Q3A8H2</accession>
<evidence type="ECO:0000256" key="9">
    <source>
        <dbReference type="ARBA" id="ARBA00023014"/>
    </source>
</evidence>
<evidence type="ECO:0000256" key="8">
    <source>
        <dbReference type="ARBA" id="ARBA00023004"/>
    </source>
</evidence>
<comment type="cofactor">
    <cofactor evidence="1">
        <name>[4Fe-4S] cluster</name>
        <dbReference type="ChEBI" id="CHEBI:49883"/>
    </cofactor>
</comment>
<evidence type="ECO:0000256" key="11">
    <source>
        <dbReference type="PIRNR" id="PIRNR005023"/>
    </source>
</evidence>
<dbReference type="FunFam" id="3.40.50.2030:FF:000003">
    <property type="entry name" value="Carbon monoxide dehydrogenase"/>
    <property type="match status" value="1"/>
</dbReference>
<dbReference type="Proteomes" id="UP000002534">
    <property type="component" value="Chromosome"/>
</dbReference>
<reference evidence="13 14" key="2">
    <citation type="journal article" date="2012" name="BMC Genomics">
        <title>The genome of Pelobacter carbinolicus reveals surprising metabolic capabilities and physiological features.</title>
        <authorList>
            <person name="Aklujkar M."/>
            <person name="Haveman S.A."/>
            <person name="Didonato R.Jr."/>
            <person name="Chertkov O."/>
            <person name="Han C.S."/>
            <person name="Land M.L."/>
            <person name="Brown P."/>
            <person name="Lovley D.R."/>
        </authorList>
    </citation>
    <scope>NUCLEOTIDE SEQUENCE [LARGE SCALE GENOMIC DNA]</scope>
    <source>
        <strain evidence="14">DSM 2380 / NBRC 103641 / GraBd1</strain>
    </source>
</reference>
<feature type="binding site" evidence="12">
    <location>
        <position position="49"/>
    </location>
    <ligand>
        <name>[4Fe-4S] cluster</name>
        <dbReference type="ChEBI" id="CHEBI:49883"/>
        <label>2</label>
    </ligand>
</feature>
<dbReference type="STRING" id="338963.Pcar_0057"/>
<feature type="binding site" evidence="12">
    <location>
        <position position="488"/>
    </location>
    <ligand>
        <name>[Ni-4Fe-4S] cluster</name>
        <dbReference type="ChEBI" id="CHEBI:47739"/>
    </ligand>
</feature>
<dbReference type="AlphaFoldDB" id="Q3A8H2"/>
<keyword evidence="7 11" id="KW-0560">Oxidoreductase</keyword>
<organism evidence="13 14">
    <name type="scientific">Syntrophotalea carbinolica (strain DSM 2380 / NBRC 103641 / GraBd1)</name>
    <name type="common">Pelobacter carbinolicus</name>
    <dbReference type="NCBI Taxonomy" id="338963"/>
    <lineage>
        <taxon>Bacteria</taxon>
        <taxon>Pseudomonadati</taxon>
        <taxon>Thermodesulfobacteriota</taxon>
        <taxon>Desulfuromonadia</taxon>
        <taxon>Desulfuromonadales</taxon>
        <taxon>Syntrophotaleaceae</taxon>
        <taxon>Syntrophotalea</taxon>
    </lineage>
</organism>
<dbReference type="PANTHER" id="PTHR30109:SF4">
    <property type="entry name" value="CARBON MONOXIDE DEHYDROGENASE"/>
    <property type="match status" value="1"/>
</dbReference>
<feature type="binding site" evidence="12">
    <location>
        <position position="71"/>
    </location>
    <ligand>
        <name>[4Fe-4S] cluster</name>
        <dbReference type="ChEBI" id="CHEBI:49883"/>
        <label>2</label>
    </ligand>
</feature>
<dbReference type="GO" id="GO:0050418">
    <property type="term" value="F:hydroxylamine reductase activity"/>
    <property type="evidence" value="ECO:0007669"/>
    <property type="project" value="TreeGrafter"/>
</dbReference>
<evidence type="ECO:0000256" key="4">
    <source>
        <dbReference type="ARBA" id="ARBA00022485"/>
    </source>
</evidence>
<evidence type="ECO:0000256" key="6">
    <source>
        <dbReference type="ARBA" id="ARBA00022723"/>
    </source>
</evidence>
<keyword evidence="9 11" id="KW-0411">Iron-sulfur</keyword>
<dbReference type="OrthoDB" id="5478720at2"/>
<evidence type="ECO:0000256" key="1">
    <source>
        <dbReference type="ARBA" id="ARBA00001966"/>
    </source>
</evidence>
<dbReference type="InterPro" id="IPR016099">
    <property type="entry name" value="Prismane-like_a/b-sand"/>
</dbReference>
<dbReference type="CDD" id="cd01915">
    <property type="entry name" value="CODH"/>
    <property type="match status" value="1"/>
</dbReference>
<feature type="binding site" evidence="12">
    <location>
        <position position="350"/>
    </location>
    <ligand>
        <name>[Ni-4Fe-4S] cluster</name>
        <dbReference type="ChEBI" id="CHEBI:47739"/>
    </ligand>
</feature>
<dbReference type="InterPro" id="IPR016101">
    <property type="entry name" value="CO_DH_a-bundle"/>
</dbReference>
<comment type="subunit">
    <text evidence="3">Homodimer.</text>
</comment>
<feature type="binding site" evidence="12">
    <location>
        <position position="312"/>
    </location>
    <ligand>
        <name>[Ni-4Fe-4S] cluster</name>
        <dbReference type="ChEBI" id="CHEBI:47739"/>
    </ligand>
</feature>
<dbReference type="RefSeq" id="WP_011339705.1">
    <property type="nucleotide sequence ID" value="NC_007498.2"/>
</dbReference>
<dbReference type="GO" id="GO:0042542">
    <property type="term" value="P:response to hydrogen peroxide"/>
    <property type="evidence" value="ECO:0007669"/>
    <property type="project" value="TreeGrafter"/>
</dbReference>
<evidence type="ECO:0000256" key="10">
    <source>
        <dbReference type="ARBA" id="ARBA00048733"/>
    </source>
</evidence>